<dbReference type="InterPro" id="IPR013783">
    <property type="entry name" value="Ig-like_fold"/>
</dbReference>
<dbReference type="Proteomes" id="UP000001646">
    <property type="component" value="Unplaced"/>
</dbReference>
<dbReference type="Bgee" id="ENSACAG00000012879">
    <property type="expression patterns" value="Expressed in brain"/>
</dbReference>
<dbReference type="InterPro" id="IPR036116">
    <property type="entry name" value="FN3_sf"/>
</dbReference>
<reference evidence="11" key="3">
    <citation type="submission" date="2025-09" db="UniProtKB">
        <authorList>
            <consortium name="Ensembl"/>
        </authorList>
    </citation>
    <scope>IDENTIFICATION</scope>
</reference>
<comment type="similarity">
    <text evidence="2">Belongs to the RIMBP family.</text>
</comment>
<dbReference type="InterPro" id="IPR057884">
    <property type="entry name" value="FN3_RIM-BP1/2/3"/>
</dbReference>
<evidence type="ECO:0000256" key="4">
    <source>
        <dbReference type="ARBA" id="ARBA00022490"/>
    </source>
</evidence>
<dbReference type="Gene3D" id="2.30.30.40">
    <property type="entry name" value="SH3 Domains"/>
    <property type="match status" value="2"/>
</dbReference>
<proteinExistence type="inferred from homology"/>
<dbReference type="InParanoid" id="H9GJC3"/>
<evidence type="ECO:0008006" key="13">
    <source>
        <dbReference type="Google" id="ProtNLM"/>
    </source>
</evidence>
<dbReference type="InterPro" id="IPR001452">
    <property type="entry name" value="SH3_domain"/>
</dbReference>
<dbReference type="SMART" id="SM00326">
    <property type="entry name" value="SH3"/>
    <property type="match status" value="2"/>
</dbReference>
<reference evidence="11" key="2">
    <citation type="submission" date="2025-08" db="UniProtKB">
        <authorList>
            <consortium name="Ensembl"/>
        </authorList>
    </citation>
    <scope>IDENTIFICATION</scope>
</reference>
<dbReference type="FunFam" id="2.30.30.40:FF:000006">
    <property type="entry name" value="RIMS-binding protein 2 isoform X1"/>
    <property type="match status" value="1"/>
</dbReference>
<accession>H9GJC3</accession>
<keyword evidence="7" id="KW-0175">Coiled coil</keyword>
<dbReference type="PANTHER" id="PTHR14234:SF20">
    <property type="entry name" value="PERIPHERAL-TYPE BENZODIAZEPINE RECEPTOR-ASSOCIATED PROTEIN 1"/>
    <property type="match status" value="1"/>
</dbReference>
<dbReference type="PROSITE" id="PS50002">
    <property type="entry name" value="SH3"/>
    <property type="match status" value="2"/>
</dbReference>
<dbReference type="InterPro" id="IPR003961">
    <property type="entry name" value="FN3_dom"/>
</dbReference>
<feature type="coiled-coil region" evidence="7">
    <location>
        <begin position="132"/>
        <end position="163"/>
    </location>
</feature>
<dbReference type="SMART" id="SM00060">
    <property type="entry name" value="FN3"/>
    <property type="match status" value="2"/>
</dbReference>
<feature type="region of interest" description="Disordered" evidence="8">
    <location>
        <begin position="266"/>
        <end position="365"/>
    </location>
</feature>
<keyword evidence="3 6" id="KW-0728">SH3 domain</keyword>
<dbReference type="GeneTree" id="ENSGT00950000183203"/>
<dbReference type="InterPro" id="IPR040325">
    <property type="entry name" value="RIMBP1/2/3"/>
</dbReference>
<feature type="domain" description="Fibronectin type-III" evidence="10">
    <location>
        <begin position="1008"/>
        <end position="1092"/>
    </location>
</feature>
<evidence type="ECO:0000256" key="7">
    <source>
        <dbReference type="SAM" id="Coils"/>
    </source>
</evidence>
<dbReference type="CDD" id="cd12012">
    <property type="entry name" value="SH3_RIM-BP_2"/>
    <property type="match status" value="1"/>
</dbReference>
<keyword evidence="4" id="KW-0963">Cytoplasm</keyword>
<feature type="compositionally biased region" description="Acidic residues" evidence="8">
    <location>
        <begin position="339"/>
        <end position="350"/>
    </location>
</feature>
<feature type="domain" description="SH3" evidence="9">
    <location>
        <begin position="1505"/>
        <end position="1573"/>
    </location>
</feature>
<evidence type="ECO:0000256" key="5">
    <source>
        <dbReference type="ARBA" id="ARBA00022737"/>
    </source>
</evidence>
<dbReference type="Pfam" id="PF25566">
    <property type="entry name" value="RIMB1_N"/>
    <property type="match status" value="1"/>
</dbReference>
<evidence type="ECO:0000259" key="10">
    <source>
        <dbReference type="PROSITE" id="PS50853"/>
    </source>
</evidence>
<dbReference type="Ensembl" id="ENSACAT00000012881.3">
    <property type="protein sequence ID" value="ENSACAP00000012625.3"/>
    <property type="gene ID" value="ENSACAG00000012879.3"/>
</dbReference>
<feature type="compositionally biased region" description="Low complexity" evidence="8">
    <location>
        <begin position="351"/>
        <end position="365"/>
    </location>
</feature>
<evidence type="ECO:0000256" key="6">
    <source>
        <dbReference type="PROSITE-ProRule" id="PRU00192"/>
    </source>
</evidence>
<dbReference type="InterPro" id="IPR036028">
    <property type="entry name" value="SH3-like_dom_sf"/>
</dbReference>
<feature type="coiled-coil region" evidence="7">
    <location>
        <begin position="372"/>
        <end position="435"/>
    </location>
</feature>
<dbReference type="HOGENOM" id="CLU_287381_0_0_1"/>
<dbReference type="SUPFAM" id="SSF50044">
    <property type="entry name" value="SH3-domain"/>
    <property type="match status" value="2"/>
</dbReference>
<gene>
    <name evidence="11" type="primary">LOC103280124</name>
</gene>
<reference evidence="11" key="1">
    <citation type="submission" date="2009-12" db="EMBL/GenBank/DDBJ databases">
        <title>The Genome Sequence of Anolis carolinensis (Green Anole Lizard).</title>
        <authorList>
            <consortium name="The Genome Sequencing Platform"/>
            <person name="Di Palma F."/>
            <person name="Alfoldi J."/>
            <person name="Heiman D."/>
            <person name="Young S."/>
            <person name="Grabherr M."/>
            <person name="Johnson J."/>
            <person name="Lander E.S."/>
            <person name="Lindblad-Toh K."/>
        </authorList>
    </citation>
    <scope>NUCLEOTIDE SEQUENCE [LARGE SCALE GENOMIC DNA]</scope>
    <source>
        <strain evidence="11">JBL SC #1</strain>
    </source>
</reference>
<feature type="region of interest" description="Disordered" evidence="8">
    <location>
        <begin position="760"/>
        <end position="815"/>
    </location>
</feature>
<dbReference type="STRING" id="28377.ENSACAP00000012625"/>
<organism evidence="11 12">
    <name type="scientific">Anolis carolinensis</name>
    <name type="common">Green anole</name>
    <name type="synonym">American chameleon</name>
    <dbReference type="NCBI Taxonomy" id="28377"/>
    <lineage>
        <taxon>Eukaryota</taxon>
        <taxon>Metazoa</taxon>
        <taxon>Chordata</taxon>
        <taxon>Craniata</taxon>
        <taxon>Vertebrata</taxon>
        <taxon>Euteleostomi</taxon>
        <taxon>Lepidosauria</taxon>
        <taxon>Squamata</taxon>
        <taxon>Bifurcata</taxon>
        <taxon>Unidentata</taxon>
        <taxon>Episquamata</taxon>
        <taxon>Toxicofera</taxon>
        <taxon>Iguania</taxon>
        <taxon>Dactyloidae</taxon>
        <taxon>Anolis</taxon>
    </lineage>
</organism>
<evidence type="ECO:0000256" key="2">
    <source>
        <dbReference type="ARBA" id="ARBA00010749"/>
    </source>
</evidence>
<evidence type="ECO:0000313" key="11">
    <source>
        <dbReference type="Ensembl" id="ENSACAP00000012625.3"/>
    </source>
</evidence>
<sequence>MTKDGPSVKNGEGPVPEASPGPSSRRGGNGAGGGCPPPPPPPRPSPSAPFHEDHRRELEALRTELEAERLRSQEARRRFALEARELREAAEKERQLLVDQLRSKWEQQRARELHQLKEVGLREREAEIRQLLRWKEAELRQAQELLQRERDAAMRQARDLQRQLAEELVGRCKGQGQGLSGEGRAKLQEVLGKLRWEVDGEQAARIRHLKAELELERSLFLKYILQRFEGEQPTLGFSPRGPKSGPHSLSSLMAACRASRSHSLEGGLNHSCESPKKQGRSCCAWSKSHKEQQTLKNILGKETSMETNNRSSQEQQKTPHITLGEEMSMENGVNKGEGEDVPLEEKEASEETGGQEQPQDQQAQEVLSGSGYDQLVKQNAEFLKALVVLEQRCTHLKNENTLLRKSSFPEMQDKVKRLKKKNVELASIAKRLEEGAKRLQESSLKFGSSSIPVAMSRSDMELYKTSFARQRAKDLSEQTSVILAKDQQLEALRRECWELHSKRSAGKESQYMLSICDFERLLRESQKEETQNILVNNVESESLPAGNGIENKGNSLLKTDPDTEYRLQVLTEELSSKSKECEILGREMEEKQKRCDDLETQLKEVLDENARITEENSHLEKKSEMAQKMENENTEINAKLMQATDARNSAVQLTKGLESKVENLEQIIRNLKEIVERRQQLVSEHEQTLLVLQTKDEEIQQLQQIQAKTKKENEETVEQLKARVKELENQRHSQTECFHRLSRAHGQLQKKKSEILELESSRASYTSESITYPPKGNEDNFHISGKNSIQNSSRSRSNPKEDTTDEIQEPETDKISMNLELENRDPTKLRVFLARYSYDPFDGPNKNPETELPLTAGEYVYICGEMDEDGFYEGELMDGRRGMIPSNLVEEVSGNDLISFHPLEASYHCYHEIGCPYRNASSEEGNDNTEEDLCINLLSNEFRGEIYNIYVNADLCCNVKHRRQMKAMIENLALKFHSYRISVQSVTDKGLSDKLQCTFLVGHGFRIAPTLLELRSVTATSAEITWLPSSSNYTHTVYLNEKEYDVTETGVYWYTFRNLKPNSQYHVKVEARAHFEELEQKSREMTFTTLLVGLPNPPLDVQVHPGSSAEFLNINWLPVTIDAAGSSNGVKVTGYAVYINGWKVTEVMSPTAGSVSLETTQLPMFHGPCMVFVKTLSPYGESVGSVPALIPAALLDSTHSSLPIPVAEHDDGHIATASNASLPFHSHLSTSNEDNNFTIHFTSSCKESDPSTPVDVSQNQESLSTWATLQNEDNMFSNLSSSVWKQSSECVFPASRWDKSAHYAQAESQDSQKKRSKKYLLSKKTPTLKSQPGSKKGSVHPVNISKDSFSQRYVENSGKCFWTPKSSVPSVEFLPQKGGSRRTGPSNICPEEEPDRLLERKHSKQIKQLCKAFSNTKEATAETEQISRPGSWRSPRGHHNNNSDSSEEEEYKIHFTCSKAAGMQGRPMSPGEAAENEMITRQTVPSLPNSSPQGNLMSGSTLKDDSERLFVALVDYDPLTMSPNSEAAGEELSFKEGQILKVFGDEDAKGFYRGECEEKQGYIPCHMVSEIYIESKEVKEHLLKNSYITEENL</sequence>
<evidence type="ECO:0000259" key="9">
    <source>
        <dbReference type="PROSITE" id="PS50002"/>
    </source>
</evidence>
<dbReference type="SUPFAM" id="SSF49265">
    <property type="entry name" value="Fibronectin type III"/>
    <property type="match status" value="1"/>
</dbReference>
<evidence type="ECO:0000313" key="12">
    <source>
        <dbReference type="Proteomes" id="UP000001646"/>
    </source>
</evidence>
<dbReference type="Pfam" id="PF07653">
    <property type="entry name" value="SH3_2"/>
    <property type="match status" value="2"/>
</dbReference>
<evidence type="ECO:0000256" key="1">
    <source>
        <dbReference type="ARBA" id="ARBA00004496"/>
    </source>
</evidence>
<feature type="region of interest" description="Disordered" evidence="8">
    <location>
        <begin position="1371"/>
        <end position="1395"/>
    </location>
</feature>
<keyword evidence="12" id="KW-1185">Reference proteome</keyword>
<dbReference type="CDD" id="cd12014">
    <property type="entry name" value="SH3_RIM-BP_1"/>
    <property type="match status" value="1"/>
</dbReference>
<dbReference type="GO" id="GO:0030156">
    <property type="term" value="F:benzodiazepine receptor binding"/>
    <property type="evidence" value="ECO:0000318"/>
    <property type="project" value="GO_Central"/>
</dbReference>
<dbReference type="Pfam" id="PF00041">
    <property type="entry name" value="fn3"/>
    <property type="match status" value="1"/>
</dbReference>
<dbReference type="Pfam" id="PF25523">
    <property type="entry name" value="Ig_RIMBP2"/>
    <property type="match status" value="1"/>
</dbReference>
<feature type="compositionally biased region" description="Low complexity" evidence="8">
    <location>
        <begin position="16"/>
        <end position="26"/>
    </location>
</feature>
<feature type="region of interest" description="Disordered" evidence="8">
    <location>
        <begin position="1415"/>
        <end position="1451"/>
    </location>
</feature>
<dbReference type="FunFam" id="2.60.40.10:FF:000072">
    <property type="entry name" value="RIMS-binding protein 2 isoform X1"/>
    <property type="match status" value="1"/>
</dbReference>
<feature type="compositionally biased region" description="Polar residues" evidence="8">
    <location>
        <begin position="1415"/>
        <end position="1428"/>
    </location>
</feature>
<comment type="subcellular location">
    <subcellularLocation>
        <location evidence="1">Cytoplasm</location>
    </subcellularLocation>
</comment>
<feature type="domain" description="SH3" evidence="9">
    <location>
        <begin position="827"/>
        <end position="894"/>
    </location>
</feature>
<evidence type="ECO:0000256" key="8">
    <source>
        <dbReference type="SAM" id="MobiDB-lite"/>
    </source>
</evidence>
<feature type="compositionally biased region" description="Polar residues" evidence="8">
    <location>
        <begin position="761"/>
        <end position="770"/>
    </location>
</feature>
<dbReference type="InterPro" id="IPR057950">
    <property type="entry name" value="RIMB1/RIM3A-C-like_N"/>
</dbReference>
<dbReference type="Gene3D" id="2.60.40.10">
    <property type="entry name" value="Immunoglobulins"/>
    <property type="match status" value="2"/>
</dbReference>
<dbReference type="eggNOG" id="KOG3632">
    <property type="taxonomic scope" value="Eukaryota"/>
</dbReference>
<protein>
    <recommendedName>
        <fullName evidence="13">TSPO associated protein 1</fullName>
    </recommendedName>
</protein>
<feature type="region of interest" description="Disordered" evidence="8">
    <location>
        <begin position="1"/>
        <end position="56"/>
    </location>
</feature>
<dbReference type="InterPro" id="IPR035753">
    <property type="entry name" value="RIM-BP_SH3_2"/>
</dbReference>
<name>H9GJC3_ANOCA</name>
<feature type="region of interest" description="Disordered" evidence="8">
    <location>
        <begin position="1323"/>
        <end position="1343"/>
    </location>
</feature>
<dbReference type="PANTHER" id="PTHR14234">
    <property type="entry name" value="RIM BINDING PROTEIN-RELATED"/>
    <property type="match status" value="1"/>
</dbReference>
<feature type="compositionally biased region" description="Polar residues" evidence="8">
    <location>
        <begin position="305"/>
        <end position="319"/>
    </location>
</feature>
<dbReference type="FunFam" id="2.30.30.40:FF:000023">
    <property type="entry name" value="RIMS-binding protein 2 isoform F"/>
    <property type="match status" value="1"/>
</dbReference>
<keyword evidence="5" id="KW-0677">Repeat</keyword>
<evidence type="ECO:0000256" key="3">
    <source>
        <dbReference type="ARBA" id="ARBA00022443"/>
    </source>
</evidence>
<feature type="compositionally biased region" description="Pro residues" evidence="8">
    <location>
        <begin position="35"/>
        <end position="47"/>
    </location>
</feature>
<dbReference type="PROSITE" id="PS50853">
    <property type="entry name" value="FN3"/>
    <property type="match status" value="1"/>
</dbReference>
<dbReference type="CDD" id="cd00063">
    <property type="entry name" value="FN3"/>
    <property type="match status" value="1"/>
</dbReference>